<dbReference type="RefSeq" id="XP_024585415.1">
    <property type="nucleotide sequence ID" value="XM_024720192.1"/>
</dbReference>
<dbReference type="Proteomes" id="UP000054928">
    <property type="component" value="Unassembled WGS sequence"/>
</dbReference>
<accession>A0A0P1B5T2</accession>
<keyword evidence="1" id="KW-1133">Transmembrane helix</keyword>
<feature type="transmembrane region" description="Helical" evidence="1">
    <location>
        <begin position="40"/>
        <end position="61"/>
    </location>
</feature>
<organism evidence="2 3">
    <name type="scientific">Plasmopara halstedii</name>
    <name type="common">Downy mildew of sunflower</name>
    <dbReference type="NCBI Taxonomy" id="4781"/>
    <lineage>
        <taxon>Eukaryota</taxon>
        <taxon>Sar</taxon>
        <taxon>Stramenopiles</taxon>
        <taxon>Oomycota</taxon>
        <taxon>Peronosporomycetes</taxon>
        <taxon>Peronosporales</taxon>
        <taxon>Peronosporaceae</taxon>
        <taxon>Plasmopara</taxon>
    </lineage>
</organism>
<dbReference type="GeneID" id="36401891"/>
<reference evidence="3" key="1">
    <citation type="submission" date="2014-09" db="EMBL/GenBank/DDBJ databases">
        <authorList>
            <person name="Sharma Rahul"/>
            <person name="Thines Marco"/>
        </authorList>
    </citation>
    <scope>NUCLEOTIDE SEQUENCE [LARGE SCALE GENOMIC DNA]</scope>
</reference>
<keyword evidence="1" id="KW-0812">Transmembrane</keyword>
<keyword evidence="1" id="KW-0472">Membrane</keyword>
<name>A0A0P1B5T2_PLAHL</name>
<proteinExistence type="predicted"/>
<keyword evidence="3" id="KW-1185">Reference proteome</keyword>
<dbReference type="AlphaFoldDB" id="A0A0P1B5T2"/>
<evidence type="ECO:0000313" key="2">
    <source>
        <dbReference type="EMBL" id="CEG49046.1"/>
    </source>
</evidence>
<sequence>MEDLETSAILDFHGIPDVVTVQVQQQYLHMKTGNSKRFPVFIHMLLTVFVNLLTTTDLDLYRQRKVRPKAALERNDDHIT</sequence>
<protein>
    <submittedName>
        <fullName evidence="2">Uncharacterized protein</fullName>
    </submittedName>
</protein>
<evidence type="ECO:0000313" key="3">
    <source>
        <dbReference type="Proteomes" id="UP000054928"/>
    </source>
</evidence>
<dbReference type="EMBL" id="CCYD01003042">
    <property type="protein sequence ID" value="CEG49046.1"/>
    <property type="molecule type" value="Genomic_DNA"/>
</dbReference>
<dbReference type="OrthoDB" id="568137at2759"/>
<evidence type="ECO:0000256" key="1">
    <source>
        <dbReference type="SAM" id="Phobius"/>
    </source>
</evidence>